<protein>
    <submittedName>
        <fullName evidence="2">Kinase</fullName>
    </submittedName>
</protein>
<evidence type="ECO:0000313" key="3">
    <source>
        <dbReference type="Proteomes" id="UP000054011"/>
    </source>
</evidence>
<keyword evidence="2" id="KW-0418">Kinase</keyword>
<comment type="caution">
    <text evidence="2">The sequence shown here is derived from an EMBL/GenBank/DDBJ whole genome shotgun (WGS) entry which is preliminary data.</text>
</comment>
<dbReference type="InterPro" id="IPR006748">
    <property type="entry name" value="NH2Glyco/OHUrea_AB-resist_kin"/>
</dbReference>
<keyword evidence="2" id="KW-0808">Transferase</keyword>
<dbReference type="GO" id="GO:0019748">
    <property type="term" value="P:secondary metabolic process"/>
    <property type="evidence" value="ECO:0007669"/>
    <property type="project" value="InterPro"/>
</dbReference>
<dbReference type="STRING" id="936756.ATE80_24790"/>
<feature type="compositionally biased region" description="Gly residues" evidence="1">
    <location>
        <begin position="119"/>
        <end position="140"/>
    </location>
</feature>
<dbReference type="RefSeq" id="WP_058944489.1">
    <property type="nucleotide sequence ID" value="NZ_LNSV01000087.1"/>
</dbReference>
<proteinExistence type="predicted"/>
<feature type="region of interest" description="Disordered" evidence="1">
    <location>
        <begin position="111"/>
        <end position="143"/>
    </location>
</feature>
<dbReference type="Proteomes" id="UP000054011">
    <property type="component" value="Unassembled WGS sequence"/>
</dbReference>
<dbReference type="GO" id="GO:0016773">
    <property type="term" value="F:phosphotransferase activity, alcohol group as acceptor"/>
    <property type="evidence" value="ECO:0007669"/>
    <property type="project" value="InterPro"/>
</dbReference>
<dbReference type="Pfam" id="PF04655">
    <property type="entry name" value="APH_6_hur"/>
    <property type="match status" value="2"/>
</dbReference>
<name>A0A124EC13_9ACTN</name>
<reference evidence="2 3" key="1">
    <citation type="submission" date="2015-11" db="EMBL/GenBank/DDBJ databases">
        <title>Genome-wide analysis reveals the secondary metabolome in Streptomyces kanasensis ZX01.</title>
        <authorList>
            <person name="Zhang G."/>
            <person name="Han L."/>
            <person name="Feng J."/>
            <person name="Zhang X."/>
        </authorList>
    </citation>
    <scope>NUCLEOTIDE SEQUENCE [LARGE SCALE GENOMIC DNA]</scope>
    <source>
        <strain evidence="2 3">ZX01</strain>
    </source>
</reference>
<sequence length="340" mass="35292">MAHAGDAPAFAPPHRLVRALGETYGEDGGTAGWLAGLPAAARGELARHGAVAERVVEPGGRSSVVLLVRRADGEPAALKLAPPAAGPEPERAALAHWDGWGAVRLLDPADDANARDGAHAGGPGGAHGRGDTGRPGGDGAAEGSAGLLLERLRPDVSLRSLPDAKALLEAAGTVRRLWIEPPSGHAFESVADRTERQAAAMAAYRADATAGPLVSAALEARGELVASGAEALLLHGCFRQGKVLAGERAPWLAVGPEPVVGERAYDLARLVRDRVEDLVAEASGASTGRRRVNKLADALEVDRDRLRGWTLFRAVESATRAMAAGRGREAENLLEFASWL</sequence>
<gene>
    <name evidence="2" type="ORF">ATE80_24790</name>
</gene>
<dbReference type="EMBL" id="LNSV01000087">
    <property type="protein sequence ID" value="KUH36216.1"/>
    <property type="molecule type" value="Genomic_DNA"/>
</dbReference>
<dbReference type="OrthoDB" id="3638028at2"/>
<evidence type="ECO:0000313" key="2">
    <source>
        <dbReference type="EMBL" id="KUH36216.1"/>
    </source>
</evidence>
<accession>A0A124EC13</accession>
<dbReference type="AlphaFoldDB" id="A0A124EC13"/>
<organism evidence="2 3">
    <name type="scientific">Streptomyces kanasensis</name>
    <dbReference type="NCBI Taxonomy" id="936756"/>
    <lineage>
        <taxon>Bacteria</taxon>
        <taxon>Bacillati</taxon>
        <taxon>Actinomycetota</taxon>
        <taxon>Actinomycetes</taxon>
        <taxon>Kitasatosporales</taxon>
        <taxon>Streptomycetaceae</taxon>
        <taxon>Streptomyces</taxon>
    </lineage>
</organism>
<keyword evidence="3" id="KW-1185">Reference proteome</keyword>
<dbReference type="GO" id="GO:0016301">
    <property type="term" value="F:kinase activity"/>
    <property type="evidence" value="ECO:0007669"/>
    <property type="project" value="UniProtKB-KW"/>
</dbReference>
<evidence type="ECO:0000256" key="1">
    <source>
        <dbReference type="SAM" id="MobiDB-lite"/>
    </source>
</evidence>